<gene>
    <name evidence="1" type="ORF">L7E55_09690</name>
</gene>
<comment type="caution">
    <text evidence="1">The sequence shown here is derived from an EMBL/GenBank/DDBJ whole genome shotgun (WGS) entry which is preliminary data.</text>
</comment>
<name>A0A9X4H6P6_9FIRM</name>
<accession>A0A9X4H6P6</accession>
<proteinExistence type="predicted"/>
<evidence type="ECO:0000313" key="2">
    <source>
        <dbReference type="Proteomes" id="UP001154312"/>
    </source>
</evidence>
<reference evidence="1" key="1">
    <citation type="submission" date="2022-02" db="EMBL/GenBank/DDBJ databases">
        <authorList>
            <person name="Leng L."/>
        </authorList>
    </citation>
    <scope>NUCLEOTIDE SEQUENCE</scope>
    <source>
        <strain evidence="1">JI</strain>
    </source>
</reference>
<dbReference type="Proteomes" id="UP001154312">
    <property type="component" value="Unassembled WGS sequence"/>
</dbReference>
<keyword evidence="2" id="KW-1185">Reference proteome</keyword>
<dbReference type="AlphaFoldDB" id="A0A9X4H6P6"/>
<sequence length="169" mass="19629">MVNWNRIYNLLDDITPLAVNCGLLCGSACCTEWEQGAGIYLLPGEEGMFSGLEEWLVREERSTGEYGVIIRCNGTCPRERRPFACRTFPVTPYLSPEGKLELRLDEAAVLLCPLVKAGDIRILEKRFLMRTRLAWEELLREPQIRKNIEWKSRQVDIMEKDPWRKLLEL</sequence>
<protein>
    <submittedName>
        <fullName evidence="1">Uncharacterized protein</fullName>
    </submittedName>
</protein>
<dbReference type="EMBL" id="JAKOAV010000016">
    <property type="protein sequence ID" value="MDF9408624.1"/>
    <property type="molecule type" value="Genomic_DNA"/>
</dbReference>
<evidence type="ECO:0000313" key="1">
    <source>
        <dbReference type="EMBL" id="MDF9408624.1"/>
    </source>
</evidence>
<dbReference type="RefSeq" id="WP_277443963.1">
    <property type="nucleotide sequence ID" value="NZ_JAKOAV010000016.1"/>
</dbReference>
<organism evidence="1 2">
    <name type="scientific">Pelotomaculum isophthalicicum JI</name>
    <dbReference type="NCBI Taxonomy" id="947010"/>
    <lineage>
        <taxon>Bacteria</taxon>
        <taxon>Bacillati</taxon>
        <taxon>Bacillota</taxon>
        <taxon>Clostridia</taxon>
        <taxon>Eubacteriales</taxon>
        <taxon>Desulfotomaculaceae</taxon>
        <taxon>Pelotomaculum</taxon>
    </lineage>
</organism>